<proteinExistence type="predicted"/>
<feature type="disulfide bond" evidence="5">
    <location>
        <begin position="78"/>
        <end position="87"/>
    </location>
</feature>
<dbReference type="InterPro" id="IPR000742">
    <property type="entry name" value="EGF"/>
</dbReference>
<dbReference type="InParanoid" id="A0A2P6MTI4"/>
<evidence type="ECO:0000256" key="4">
    <source>
        <dbReference type="ARBA" id="ARBA00023157"/>
    </source>
</evidence>
<dbReference type="Gene3D" id="2.10.25.10">
    <property type="entry name" value="Laminin"/>
    <property type="match status" value="1"/>
</dbReference>
<evidence type="ECO:0000259" key="8">
    <source>
        <dbReference type="PROSITE" id="PS51051"/>
    </source>
</evidence>
<evidence type="ECO:0000313" key="9">
    <source>
        <dbReference type="EMBL" id="PRP74997.1"/>
    </source>
</evidence>
<dbReference type="OrthoDB" id="410592at2759"/>
<keyword evidence="6" id="KW-1133">Transmembrane helix</keyword>
<dbReference type="PROSITE" id="PS00022">
    <property type="entry name" value="EGF_1"/>
    <property type="match status" value="1"/>
</dbReference>
<evidence type="ECO:0000256" key="2">
    <source>
        <dbReference type="ARBA" id="ARBA00022536"/>
    </source>
</evidence>
<evidence type="ECO:0000256" key="3">
    <source>
        <dbReference type="ARBA" id="ARBA00022737"/>
    </source>
</evidence>
<evidence type="ECO:0000313" key="10">
    <source>
        <dbReference type="Proteomes" id="UP000241769"/>
    </source>
</evidence>
<dbReference type="STRING" id="1890364.A0A2P6MTI4"/>
<keyword evidence="6" id="KW-0472">Membrane</keyword>
<keyword evidence="7" id="KW-0732">Signal</keyword>
<organism evidence="9 10">
    <name type="scientific">Planoprotostelium fungivorum</name>
    <dbReference type="NCBI Taxonomy" id="1890364"/>
    <lineage>
        <taxon>Eukaryota</taxon>
        <taxon>Amoebozoa</taxon>
        <taxon>Evosea</taxon>
        <taxon>Variosea</taxon>
        <taxon>Cavosteliida</taxon>
        <taxon>Cavosteliaceae</taxon>
        <taxon>Planoprotostelium</taxon>
    </lineage>
</organism>
<dbReference type="GO" id="GO:0016020">
    <property type="term" value="C:membrane"/>
    <property type="evidence" value="ECO:0007669"/>
    <property type="project" value="InterPro"/>
</dbReference>
<evidence type="ECO:0000256" key="7">
    <source>
        <dbReference type="SAM" id="SignalP"/>
    </source>
</evidence>
<comment type="caution">
    <text evidence="9">The sequence shown here is derived from an EMBL/GenBank/DDBJ whole genome shotgun (WGS) entry which is preliminary data.</text>
</comment>
<keyword evidence="6" id="KW-0812">Transmembrane</keyword>
<feature type="chain" id="PRO_5015175047" description="DSL domain-containing protein" evidence="7">
    <location>
        <begin position="20"/>
        <end position="232"/>
    </location>
</feature>
<evidence type="ECO:0000256" key="6">
    <source>
        <dbReference type="SAM" id="Phobius"/>
    </source>
</evidence>
<feature type="signal peptide" evidence="7">
    <location>
        <begin position="1"/>
        <end position="19"/>
    </location>
</feature>
<evidence type="ECO:0000256" key="1">
    <source>
        <dbReference type="ARBA" id="ARBA00022473"/>
    </source>
</evidence>
<feature type="transmembrane region" description="Helical" evidence="6">
    <location>
        <begin position="173"/>
        <end position="193"/>
    </location>
</feature>
<dbReference type="PROSITE" id="PS51051">
    <property type="entry name" value="DSL"/>
    <property type="match status" value="1"/>
</dbReference>
<keyword evidence="1" id="KW-0217">Developmental protein</keyword>
<keyword evidence="2" id="KW-0245">EGF-like domain</keyword>
<keyword evidence="3" id="KW-0677">Repeat</keyword>
<dbReference type="EMBL" id="MDYQ01000421">
    <property type="protein sequence ID" value="PRP74997.1"/>
    <property type="molecule type" value="Genomic_DNA"/>
</dbReference>
<feature type="disulfide bond" evidence="5">
    <location>
        <begin position="45"/>
        <end position="54"/>
    </location>
</feature>
<protein>
    <recommendedName>
        <fullName evidence="8">DSL domain-containing protein</fullName>
    </recommendedName>
</protein>
<name>A0A2P6MTI4_9EUKA</name>
<dbReference type="AlphaFoldDB" id="A0A2P6MTI4"/>
<evidence type="ECO:0000256" key="5">
    <source>
        <dbReference type="PROSITE-ProRule" id="PRU00377"/>
    </source>
</evidence>
<gene>
    <name evidence="9" type="ORF">PROFUN_07390</name>
</gene>
<keyword evidence="10" id="KW-1185">Reference proteome</keyword>
<accession>A0A2P6MTI4</accession>
<feature type="domain" description="DSL" evidence="8">
    <location>
        <begin position="43"/>
        <end position="87"/>
    </location>
</feature>
<feature type="disulfide bond" evidence="5">
    <location>
        <begin position="58"/>
        <end position="70"/>
    </location>
</feature>
<dbReference type="Proteomes" id="UP000241769">
    <property type="component" value="Unassembled WGS sequence"/>
</dbReference>
<reference evidence="9 10" key="1">
    <citation type="journal article" date="2018" name="Genome Biol. Evol.">
        <title>Multiple Roots of Fruiting Body Formation in Amoebozoa.</title>
        <authorList>
            <person name="Hillmann F."/>
            <person name="Forbes G."/>
            <person name="Novohradska S."/>
            <person name="Ferling I."/>
            <person name="Riege K."/>
            <person name="Groth M."/>
            <person name="Westermann M."/>
            <person name="Marz M."/>
            <person name="Spaller T."/>
            <person name="Winckler T."/>
            <person name="Schaap P."/>
            <person name="Glockner G."/>
        </authorList>
    </citation>
    <scope>NUCLEOTIDE SEQUENCE [LARGE SCALE GENOMIC DNA]</scope>
    <source>
        <strain evidence="9 10">Jena</strain>
    </source>
</reference>
<sequence>MNKLILIGLTCICLAATEGTPLTQDDINNCGSHGTWHRESASCKCFKDYYGVYCTQYCNKDTTCNGNGMCTLYGTCYCDDTWSGDRCENGCDCNGRGKCYNETCGCFWAYSGEKCENIRCEQIGEDVTCNTLSGCGWDKQTKICMTVNGTSTISLAIARAEKEEEAGRQWKNVIISGSLLGALVVFALAAALVNSIMEKRSSRGEYEGVPMQELKIVIDDRDDYDVGSRREQ</sequence>
<keyword evidence="4 5" id="KW-1015">Disulfide bond</keyword>
<dbReference type="InterPro" id="IPR001774">
    <property type="entry name" value="DSL"/>
</dbReference>
<dbReference type="GO" id="GO:0007154">
    <property type="term" value="P:cell communication"/>
    <property type="evidence" value="ECO:0007669"/>
    <property type="project" value="InterPro"/>
</dbReference>